<evidence type="ECO:0000313" key="3">
    <source>
        <dbReference type="Proteomes" id="UP001148838"/>
    </source>
</evidence>
<accession>A0ABQ8SHN4</accession>
<comment type="caution">
    <text evidence="2">The sequence shown here is derived from an EMBL/GenBank/DDBJ whole genome shotgun (WGS) entry which is preliminary data.</text>
</comment>
<dbReference type="EMBL" id="JAJSOF020000027">
    <property type="protein sequence ID" value="KAJ4433206.1"/>
    <property type="molecule type" value="Genomic_DNA"/>
</dbReference>
<evidence type="ECO:0000313" key="2">
    <source>
        <dbReference type="EMBL" id="KAJ4433206.1"/>
    </source>
</evidence>
<dbReference type="Proteomes" id="UP001148838">
    <property type="component" value="Unassembled WGS sequence"/>
</dbReference>
<organism evidence="2 3">
    <name type="scientific">Periplaneta americana</name>
    <name type="common">American cockroach</name>
    <name type="synonym">Blatta americana</name>
    <dbReference type="NCBI Taxonomy" id="6978"/>
    <lineage>
        <taxon>Eukaryota</taxon>
        <taxon>Metazoa</taxon>
        <taxon>Ecdysozoa</taxon>
        <taxon>Arthropoda</taxon>
        <taxon>Hexapoda</taxon>
        <taxon>Insecta</taxon>
        <taxon>Pterygota</taxon>
        <taxon>Neoptera</taxon>
        <taxon>Polyneoptera</taxon>
        <taxon>Dictyoptera</taxon>
        <taxon>Blattodea</taxon>
        <taxon>Blattoidea</taxon>
        <taxon>Blattidae</taxon>
        <taxon>Blattinae</taxon>
        <taxon>Periplaneta</taxon>
    </lineage>
</organism>
<proteinExistence type="predicted"/>
<feature type="non-terminal residue" evidence="2">
    <location>
        <position position="1"/>
    </location>
</feature>
<gene>
    <name evidence="2" type="ORF">ANN_15463</name>
</gene>
<reference evidence="2 3" key="1">
    <citation type="journal article" date="2022" name="Allergy">
        <title>Genome assembly and annotation of Periplaneta americana reveal a comprehensive cockroach allergen profile.</title>
        <authorList>
            <person name="Wang L."/>
            <person name="Xiong Q."/>
            <person name="Saelim N."/>
            <person name="Wang L."/>
            <person name="Nong W."/>
            <person name="Wan A.T."/>
            <person name="Shi M."/>
            <person name="Liu X."/>
            <person name="Cao Q."/>
            <person name="Hui J.H.L."/>
            <person name="Sookrung N."/>
            <person name="Leung T.F."/>
            <person name="Tungtrongchitr A."/>
            <person name="Tsui S.K.W."/>
        </authorList>
    </citation>
    <scope>NUCLEOTIDE SEQUENCE [LARGE SCALE GENOMIC DNA]</scope>
    <source>
        <strain evidence="2">PWHHKU_190912</strain>
    </source>
</reference>
<protein>
    <submittedName>
        <fullName evidence="2">Uncharacterized protein</fullName>
    </submittedName>
</protein>
<sequence length="350" mass="39823">LREEQRLRVFENKVLRKIFGAKRYEVTGEWRKLHNAELHALYSSPGIIRNIKSRRLRWAGHVARMDESKNAYRVLVGKPEGKIPLGRPRCRWEDSIKMDLRQVGYDVREGLILYEGGNEPSGSLKAICKKTLYKKTISIREDGDAEFEFRLDVLGTPSPGAYQDPSVSIGFLNAVEATCESDADRTCYIEFKSAELALWYRVCLQISRSRFDFRRAAAFIGLSAAAPAKVQILLTLKYKKVVSNQASSCTPYCDDSVDDEEMGDSLTRQDSVTVRSAERRATKKTSLNKYKSREKQPVSWNEDEIRPTSGIEPWFALLENVYVVKPPDKRDLISREMSNPSEVVNGSNVI</sequence>
<feature type="region of interest" description="Disordered" evidence="1">
    <location>
        <begin position="258"/>
        <end position="301"/>
    </location>
</feature>
<keyword evidence="3" id="KW-1185">Reference proteome</keyword>
<name>A0ABQ8SHN4_PERAM</name>
<evidence type="ECO:0000256" key="1">
    <source>
        <dbReference type="SAM" id="MobiDB-lite"/>
    </source>
</evidence>